<accession>I4AIB2</accession>
<dbReference type="InterPro" id="IPR012340">
    <property type="entry name" value="NA-bd_OB-fold"/>
</dbReference>
<dbReference type="KEGG" id="fli:Fleli_1262"/>
<keyword evidence="3" id="KW-0201">Cytochrome c-type biogenesis</keyword>
<organism evidence="5 6">
    <name type="scientific">Bernardetia litoralis (strain ATCC 23117 / DSM 6794 / NBRC 15988 / NCIMB 1366 / Fx l1 / Sio-4)</name>
    <name type="common">Flexibacter litoralis</name>
    <dbReference type="NCBI Taxonomy" id="880071"/>
    <lineage>
        <taxon>Bacteria</taxon>
        <taxon>Pseudomonadati</taxon>
        <taxon>Bacteroidota</taxon>
        <taxon>Cytophagia</taxon>
        <taxon>Cytophagales</taxon>
        <taxon>Bernardetiaceae</taxon>
        <taxon>Bernardetia</taxon>
    </lineage>
</organism>
<dbReference type="OrthoDB" id="1524250at2"/>
<keyword evidence="6" id="KW-1185">Reference proteome</keyword>
<evidence type="ECO:0000313" key="5">
    <source>
        <dbReference type="EMBL" id="AFM03697.1"/>
    </source>
</evidence>
<dbReference type="STRING" id="880071.Fleli_1262"/>
<dbReference type="GO" id="GO:0017003">
    <property type="term" value="P:protein-heme linkage"/>
    <property type="evidence" value="ECO:0007669"/>
    <property type="project" value="InterPro"/>
</dbReference>
<dbReference type="InterPro" id="IPR004329">
    <property type="entry name" value="CcmE"/>
</dbReference>
<gene>
    <name evidence="5" type="ordered locus">Fleli_1262</name>
</gene>
<dbReference type="Pfam" id="PF03100">
    <property type="entry name" value="CcmE"/>
    <property type="match status" value="1"/>
</dbReference>
<dbReference type="InterPro" id="IPR036127">
    <property type="entry name" value="CcmE-like_sf"/>
</dbReference>
<name>I4AIB2_BERLS</name>
<keyword evidence="2" id="KW-0349">Heme</keyword>
<dbReference type="AlphaFoldDB" id="I4AIB2"/>
<comment type="subcellular location">
    <subcellularLocation>
        <location evidence="1">Membrane</location>
    </subcellularLocation>
</comment>
<protein>
    <recommendedName>
        <fullName evidence="7">Cytochrome c-type biogenesis protein CcmE</fullName>
    </recommendedName>
</protein>
<dbReference type="eggNOG" id="COG2332">
    <property type="taxonomic scope" value="Bacteria"/>
</dbReference>
<dbReference type="RefSeq" id="WP_014797154.1">
    <property type="nucleotide sequence ID" value="NC_018018.1"/>
</dbReference>
<evidence type="ECO:0000256" key="2">
    <source>
        <dbReference type="ARBA" id="ARBA00022617"/>
    </source>
</evidence>
<dbReference type="GO" id="GO:0005886">
    <property type="term" value="C:plasma membrane"/>
    <property type="evidence" value="ECO:0007669"/>
    <property type="project" value="InterPro"/>
</dbReference>
<dbReference type="PATRIC" id="fig|880071.3.peg.1234"/>
<sequence length="139" mass="15340" precursor="true">MKISHIIVLVIIAVGIGIFVSSSENASQYVDFDKALSIAKDGDDNKIHVVGELPRDTSGEVTGIEYNPMADANFMAFQLIDETGKKQRVITSSPPPSMTDFKRSEKVVVIGRYEKEQFVVSDILLKCPSKYEENTVAVK</sequence>
<proteinExistence type="predicted"/>
<evidence type="ECO:0000313" key="6">
    <source>
        <dbReference type="Proteomes" id="UP000006054"/>
    </source>
</evidence>
<evidence type="ECO:0000256" key="3">
    <source>
        <dbReference type="ARBA" id="ARBA00022748"/>
    </source>
</evidence>
<dbReference type="SUPFAM" id="SSF82093">
    <property type="entry name" value="Heme chaperone CcmE"/>
    <property type="match status" value="1"/>
</dbReference>
<evidence type="ECO:0000256" key="1">
    <source>
        <dbReference type="ARBA" id="ARBA00004370"/>
    </source>
</evidence>
<keyword evidence="2" id="KW-0408">Iron</keyword>
<dbReference type="GO" id="GO:0017004">
    <property type="term" value="P:cytochrome complex assembly"/>
    <property type="evidence" value="ECO:0007669"/>
    <property type="project" value="UniProtKB-KW"/>
</dbReference>
<keyword evidence="4" id="KW-0472">Membrane</keyword>
<reference evidence="6" key="1">
    <citation type="submission" date="2012-06" db="EMBL/GenBank/DDBJ databases">
        <title>The complete genome of Flexibacter litoralis DSM 6794.</title>
        <authorList>
            <person name="Lucas S."/>
            <person name="Copeland A."/>
            <person name="Lapidus A."/>
            <person name="Glavina del Rio T."/>
            <person name="Dalin E."/>
            <person name="Tice H."/>
            <person name="Bruce D."/>
            <person name="Goodwin L."/>
            <person name="Pitluck S."/>
            <person name="Peters L."/>
            <person name="Ovchinnikova G."/>
            <person name="Lu M."/>
            <person name="Kyrpides N."/>
            <person name="Mavromatis K."/>
            <person name="Ivanova N."/>
            <person name="Brettin T."/>
            <person name="Detter J.C."/>
            <person name="Han C."/>
            <person name="Larimer F."/>
            <person name="Land M."/>
            <person name="Hauser L."/>
            <person name="Markowitz V."/>
            <person name="Cheng J.-F."/>
            <person name="Hugenholtz P."/>
            <person name="Woyke T."/>
            <person name="Wu D."/>
            <person name="Spring S."/>
            <person name="Lang E."/>
            <person name="Kopitz M."/>
            <person name="Brambilla E."/>
            <person name="Klenk H.-P."/>
            <person name="Eisen J.A."/>
        </authorList>
    </citation>
    <scope>NUCLEOTIDE SEQUENCE [LARGE SCALE GENOMIC DNA]</scope>
    <source>
        <strain evidence="6">ATCC 23117 / DSM 6794 / NBRC 15988 / NCIMB 1366 / Sio-4</strain>
    </source>
</reference>
<evidence type="ECO:0000256" key="4">
    <source>
        <dbReference type="ARBA" id="ARBA00023136"/>
    </source>
</evidence>
<dbReference type="Proteomes" id="UP000006054">
    <property type="component" value="Chromosome"/>
</dbReference>
<dbReference type="GO" id="GO:0020037">
    <property type="term" value="F:heme binding"/>
    <property type="evidence" value="ECO:0007669"/>
    <property type="project" value="InterPro"/>
</dbReference>
<evidence type="ECO:0008006" key="7">
    <source>
        <dbReference type="Google" id="ProtNLM"/>
    </source>
</evidence>
<keyword evidence="2" id="KW-0479">Metal-binding</keyword>
<dbReference type="EMBL" id="CP003345">
    <property type="protein sequence ID" value="AFM03697.1"/>
    <property type="molecule type" value="Genomic_DNA"/>
</dbReference>
<dbReference type="Gene3D" id="2.40.50.140">
    <property type="entry name" value="Nucleic acid-binding proteins"/>
    <property type="match status" value="1"/>
</dbReference>
<dbReference type="HOGENOM" id="CLU_079503_3_3_10"/>